<keyword evidence="2" id="KW-0378">Hydrolase</keyword>
<feature type="transmembrane region" description="Helical" evidence="4">
    <location>
        <begin position="24"/>
        <end position="48"/>
    </location>
</feature>
<dbReference type="PATRIC" id="fig|1359163.3.peg.29"/>
<dbReference type="SUPFAM" id="SSF56519">
    <property type="entry name" value="Penicillin binding protein dimerisation domain"/>
    <property type="match status" value="1"/>
</dbReference>
<gene>
    <name evidence="7" type="ORF">NLO413_0029</name>
</gene>
<dbReference type="Gene3D" id="3.40.710.10">
    <property type="entry name" value="DD-peptidase/beta-lactamase superfamily"/>
    <property type="match status" value="1"/>
</dbReference>
<evidence type="ECO:0000256" key="3">
    <source>
        <dbReference type="ARBA" id="ARBA00023136"/>
    </source>
</evidence>
<sequence length="529" mass="59387">MVKRDIFDNFDIKKKVLCKSKARLIYSAIPFIVFYIMIIIRMLSLALVHEESVSDNIKNTKTYSRPIILDRNGNILATNLLTASVFANASQIYDPENTAQKIVKILKNATYSRIYRLLTSKKKFVWIDRNISTAEELEIKSLGIPGIHLIYEEKRIYPQGNLFSHVLGYVDTDNKGISGIEHYIDNTNLNSRELKLSVDMRVQNIVREEVIRQINRYQALGGLGIVMDVRNGEIISMVSLPDFDLNNQSKAVNTQKFNRVSVGVYEVGSIFKLFTIASALDSKKIKVDDTYDISNPFRVGKYKIKDLYRSNKSILTVKEIFAKSSNIGMAKIVTQLGKDIQIEYLKKLHLFSNLSIEIPEKAMPIVPKKWYDSTMITVSYGYGIAVTPLHIIQAAAGLVNNGIMSQATLLFNKTNGNKKRIVSQETSHELRKLLRFAVKHGTGAKADVHGYLVGGKTGSAEKIIDGKYRRDVNISSFIATFPITYPKYMIMVLIDEPHGSKVTGGVVAAPVVSSIINRTAHILDIAPNM</sequence>
<evidence type="ECO:0000256" key="4">
    <source>
        <dbReference type="SAM" id="Phobius"/>
    </source>
</evidence>
<name>A0A0F3NP49_9RICK</name>
<keyword evidence="2" id="KW-0645">Protease</keyword>
<dbReference type="Pfam" id="PF00905">
    <property type="entry name" value="Transpeptidase"/>
    <property type="match status" value="1"/>
</dbReference>
<dbReference type="Gene3D" id="3.30.450.330">
    <property type="match status" value="1"/>
</dbReference>
<dbReference type="EMBL" id="LANX01000001">
    <property type="protein sequence ID" value="KJV68669.1"/>
    <property type="molecule type" value="Genomic_DNA"/>
</dbReference>
<dbReference type="Gene3D" id="3.90.1310.10">
    <property type="entry name" value="Penicillin-binding protein 2a (Domain 2)"/>
    <property type="match status" value="1"/>
</dbReference>
<dbReference type="RefSeq" id="WP_045808547.1">
    <property type="nucleotide sequence ID" value="NZ_LANX01000001.1"/>
</dbReference>
<reference evidence="7 8" key="1">
    <citation type="submission" date="2015-02" db="EMBL/GenBank/DDBJ databases">
        <title>Genome Sequencing of Rickettsiales.</title>
        <authorList>
            <person name="Daugherty S.C."/>
            <person name="Su Q."/>
            <person name="Abolude K."/>
            <person name="Beier-Sexton M."/>
            <person name="Carlyon J.A."/>
            <person name="Carter R."/>
            <person name="Day N.P."/>
            <person name="Dumler S.J."/>
            <person name="Dyachenko V."/>
            <person name="Godinez A."/>
            <person name="Kurtti T.J."/>
            <person name="Lichay M."/>
            <person name="Mullins K.E."/>
            <person name="Ott S."/>
            <person name="Pappas-Brown V."/>
            <person name="Paris D.H."/>
            <person name="Patel P."/>
            <person name="Richards A.L."/>
            <person name="Sadzewicz L."/>
            <person name="Sears K."/>
            <person name="Seidman D."/>
            <person name="Sengamalay N."/>
            <person name="Stenos J."/>
            <person name="Tallon L.J."/>
            <person name="Vincent G."/>
            <person name="Fraser C.M."/>
            <person name="Munderloh U."/>
            <person name="Dunning-Hotopp J.C."/>
        </authorList>
    </citation>
    <scope>NUCLEOTIDE SEQUENCE [LARGE SCALE GENOMIC DNA]</scope>
    <source>
        <strain evidence="7 8">RAC413</strain>
    </source>
</reference>
<evidence type="ECO:0000313" key="8">
    <source>
        <dbReference type="Proteomes" id="UP000033562"/>
    </source>
</evidence>
<dbReference type="InterPro" id="IPR001460">
    <property type="entry name" value="PCN-bd_Tpept"/>
</dbReference>
<keyword evidence="8" id="KW-1185">Reference proteome</keyword>
<dbReference type="STRING" id="1359163.NLO413_0029"/>
<comment type="subcellular location">
    <subcellularLocation>
        <location evidence="1">Membrane</location>
    </subcellularLocation>
</comment>
<evidence type="ECO:0000256" key="1">
    <source>
        <dbReference type="ARBA" id="ARBA00004370"/>
    </source>
</evidence>
<comment type="caution">
    <text evidence="7">The sequence shown here is derived from an EMBL/GenBank/DDBJ whole genome shotgun (WGS) entry which is preliminary data.</text>
</comment>
<organism evidence="7 8">
    <name type="scientific">Candidatus Neoehrlichia procyonis str. RAC413</name>
    <dbReference type="NCBI Taxonomy" id="1359163"/>
    <lineage>
        <taxon>Bacteria</taxon>
        <taxon>Pseudomonadati</taxon>
        <taxon>Pseudomonadota</taxon>
        <taxon>Alphaproteobacteria</taxon>
        <taxon>Rickettsiales</taxon>
        <taxon>Anaplasmataceae</taxon>
        <taxon>Candidatus Neoehrlichia</taxon>
    </lineage>
</organism>
<evidence type="ECO:0000313" key="7">
    <source>
        <dbReference type="EMBL" id="KJV68669.1"/>
    </source>
</evidence>
<keyword evidence="4" id="KW-1133">Transmembrane helix</keyword>
<dbReference type="PANTHER" id="PTHR30627">
    <property type="entry name" value="PEPTIDOGLYCAN D,D-TRANSPEPTIDASE"/>
    <property type="match status" value="1"/>
</dbReference>
<keyword evidence="2" id="KW-0121">Carboxypeptidase</keyword>
<keyword evidence="3 4" id="KW-0472">Membrane</keyword>
<dbReference type="GO" id="GO:0008658">
    <property type="term" value="F:penicillin binding"/>
    <property type="evidence" value="ECO:0007669"/>
    <property type="project" value="InterPro"/>
</dbReference>
<dbReference type="InterPro" id="IPR012338">
    <property type="entry name" value="Beta-lactam/transpept-like"/>
</dbReference>
<dbReference type="PANTHER" id="PTHR30627:SF1">
    <property type="entry name" value="PEPTIDOGLYCAN D,D-TRANSPEPTIDASE FTSI"/>
    <property type="match status" value="1"/>
</dbReference>
<protein>
    <submittedName>
        <fullName evidence="7">Penicillin binding transpeptidase domain protein</fullName>
    </submittedName>
</protein>
<proteinExistence type="predicted"/>
<evidence type="ECO:0000259" key="6">
    <source>
        <dbReference type="Pfam" id="PF03717"/>
    </source>
</evidence>
<dbReference type="Pfam" id="PF03717">
    <property type="entry name" value="PBP_dimer"/>
    <property type="match status" value="1"/>
</dbReference>
<dbReference type="InterPro" id="IPR050515">
    <property type="entry name" value="Beta-lactam/transpept"/>
</dbReference>
<dbReference type="GO" id="GO:0005886">
    <property type="term" value="C:plasma membrane"/>
    <property type="evidence" value="ECO:0007669"/>
    <property type="project" value="TreeGrafter"/>
</dbReference>
<dbReference type="GO" id="GO:0004180">
    <property type="term" value="F:carboxypeptidase activity"/>
    <property type="evidence" value="ECO:0007669"/>
    <property type="project" value="UniProtKB-KW"/>
</dbReference>
<dbReference type="SUPFAM" id="SSF56601">
    <property type="entry name" value="beta-lactamase/transpeptidase-like"/>
    <property type="match status" value="1"/>
</dbReference>
<dbReference type="InterPro" id="IPR036138">
    <property type="entry name" value="PBP_dimer_sf"/>
</dbReference>
<feature type="domain" description="Penicillin-binding protein transpeptidase" evidence="5">
    <location>
        <begin position="224"/>
        <end position="516"/>
    </location>
</feature>
<dbReference type="OrthoDB" id="9789078at2"/>
<dbReference type="Proteomes" id="UP000033562">
    <property type="component" value="Unassembled WGS sequence"/>
</dbReference>
<dbReference type="GO" id="GO:0071555">
    <property type="term" value="P:cell wall organization"/>
    <property type="evidence" value="ECO:0007669"/>
    <property type="project" value="TreeGrafter"/>
</dbReference>
<feature type="domain" description="Penicillin-binding protein dimerisation" evidence="6">
    <location>
        <begin position="65"/>
        <end position="174"/>
    </location>
</feature>
<evidence type="ECO:0000259" key="5">
    <source>
        <dbReference type="Pfam" id="PF00905"/>
    </source>
</evidence>
<dbReference type="AlphaFoldDB" id="A0A0F3NP49"/>
<dbReference type="InterPro" id="IPR005311">
    <property type="entry name" value="PBP_dimer"/>
</dbReference>
<accession>A0A0F3NP49</accession>
<evidence type="ECO:0000256" key="2">
    <source>
        <dbReference type="ARBA" id="ARBA00022645"/>
    </source>
</evidence>
<keyword evidence="4" id="KW-0812">Transmembrane</keyword>